<dbReference type="EMBL" id="RQFO01000016">
    <property type="protein sequence ID" value="TGL01252.1"/>
    <property type="molecule type" value="Genomic_DNA"/>
</dbReference>
<feature type="chain" id="PRO_5046957371" description="Lipoprotein" evidence="1">
    <location>
        <begin position="21"/>
        <end position="77"/>
    </location>
</feature>
<feature type="signal peptide" evidence="1">
    <location>
        <begin position="1"/>
        <end position="20"/>
    </location>
</feature>
<dbReference type="Proteomes" id="UP000297465">
    <property type="component" value="Unassembled WGS sequence"/>
</dbReference>
<sequence>MKKITLVLATLFLVASVTNCVSLYSIKSGNKGKVTVVKNGPWIFSDEYSCDVTAQDDLNCANIEGSYVNNPSLGAKN</sequence>
<keyword evidence="3" id="KW-1185">Reference proteome</keyword>
<accession>A0ABY2LRS6</accession>
<evidence type="ECO:0000256" key="1">
    <source>
        <dbReference type="SAM" id="SignalP"/>
    </source>
</evidence>
<reference evidence="3" key="1">
    <citation type="journal article" date="2019" name="PLoS Negl. Trop. Dis.">
        <title>Revisiting the worldwide diversity of Leptospira species in the environment.</title>
        <authorList>
            <person name="Vincent A.T."/>
            <person name="Schiettekatte O."/>
            <person name="Bourhy P."/>
            <person name="Veyrier F.J."/>
            <person name="Picardeau M."/>
        </authorList>
    </citation>
    <scope>NUCLEOTIDE SEQUENCE [LARGE SCALE GENOMIC DNA]</scope>
    <source>
        <strain evidence="3">201800278</strain>
    </source>
</reference>
<keyword evidence="1" id="KW-0732">Signal</keyword>
<gene>
    <name evidence="2" type="ORF">EHQ31_10645</name>
</gene>
<evidence type="ECO:0000313" key="2">
    <source>
        <dbReference type="EMBL" id="TGL01252.1"/>
    </source>
</evidence>
<dbReference type="RefSeq" id="WP_135573890.1">
    <property type="nucleotide sequence ID" value="NZ_RQFN01000024.1"/>
</dbReference>
<organism evidence="2 3">
    <name type="scientific">Leptospira montravelensis</name>
    <dbReference type="NCBI Taxonomy" id="2484961"/>
    <lineage>
        <taxon>Bacteria</taxon>
        <taxon>Pseudomonadati</taxon>
        <taxon>Spirochaetota</taxon>
        <taxon>Spirochaetia</taxon>
        <taxon>Leptospirales</taxon>
        <taxon>Leptospiraceae</taxon>
        <taxon>Leptospira</taxon>
    </lineage>
</organism>
<evidence type="ECO:0008006" key="4">
    <source>
        <dbReference type="Google" id="ProtNLM"/>
    </source>
</evidence>
<evidence type="ECO:0000313" key="3">
    <source>
        <dbReference type="Proteomes" id="UP000297465"/>
    </source>
</evidence>
<proteinExistence type="predicted"/>
<protein>
    <recommendedName>
        <fullName evidence="4">Lipoprotein</fullName>
    </recommendedName>
</protein>
<name>A0ABY2LRS6_9LEPT</name>
<comment type="caution">
    <text evidence="2">The sequence shown here is derived from an EMBL/GenBank/DDBJ whole genome shotgun (WGS) entry which is preliminary data.</text>
</comment>